<feature type="transmembrane region" description="Helical" evidence="7">
    <location>
        <begin position="113"/>
        <end position="134"/>
    </location>
</feature>
<evidence type="ECO:0000256" key="4">
    <source>
        <dbReference type="ARBA" id="ARBA00022692"/>
    </source>
</evidence>
<name>A0A2N1PPE5_9BACT</name>
<keyword evidence="6 7" id="KW-0472">Membrane</keyword>
<gene>
    <name evidence="9" type="ORF">CVV64_10825</name>
</gene>
<accession>A0A2N1PPE5</accession>
<dbReference type="GO" id="GO:0005886">
    <property type="term" value="C:plasma membrane"/>
    <property type="evidence" value="ECO:0007669"/>
    <property type="project" value="UniProtKB-SubCell"/>
</dbReference>
<dbReference type="InterPro" id="IPR042094">
    <property type="entry name" value="T2SS_GspF_sf"/>
</dbReference>
<proteinExistence type="inferred from homology"/>
<evidence type="ECO:0000256" key="1">
    <source>
        <dbReference type="ARBA" id="ARBA00004651"/>
    </source>
</evidence>
<evidence type="ECO:0000259" key="8">
    <source>
        <dbReference type="Pfam" id="PF00482"/>
    </source>
</evidence>
<dbReference type="Gene3D" id="1.20.81.30">
    <property type="entry name" value="Type II secretion system (T2SS), domain F"/>
    <property type="match status" value="1"/>
</dbReference>
<dbReference type="PANTHER" id="PTHR30012">
    <property type="entry name" value="GENERAL SECRETION PATHWAY PROTEIN"/>
    <property type="match status" value="1"/>
</dbReference>
<comment type="similarity">
    <text evidence="2">Belongs to the GSP F family.</text>
</comment>
<evidence type="ECO:0000256" key="7">
    <source>
        <dbReference type="SAM" id="Phobius"/>
    </source>
</evidence>
<comment type="caution">
    <text evidence="9">The sequence shown here is derived from an EMBL/GenBank/DDBJ whole genome shotgun (WGS) entry which is preliminary data.</text>
</comment>
<evidence type="ECO:0000313" key="10">
    <source>
        <dbReference type="Proteomes" id="UP000233256"/>
    </source>
</evidence>
<dbReference type="PANTHER" id="PTHR30012:SF0">
    <property type="entry name" value="TYPE II SECRETION SYSTEM PROTEIN F-RELATED"/>
    <property type="match status" value="1"/>
</dbReference>
<dbReference type="Proteomes" id="UP000233256">
    <property type="component" value="Unassembled WGS sequence"/>
</dbReference>
<comment type="subcellular location">
    <subcellularLocation>
        <location evidence="1">Cell membrane</location>
        <topology evidence="1">Multi-pass membrane protein</topology>
    </subcellularLocation>
</comment>
<dbReference type="InterPro" id="IPR018076">
    <property type="entry name" value="T2SS_GspF_dom"/>
</dbReference>
<dbReference type="EMBL" id="PGXC01000007">
    <property type="protein sequence ID" value="PKK90213.1"/>
    <property type="molecule type" value="Genomic_DNA"/>
</dbReference>
<dbReference type="AlphaFoldDB" id="A0A2N1PPE5"/>
<evidence type="ECO:0000256" key="2">
    <source>
        <dbReference type="ARBA" id="ARBA00005745"/>
    </source>
</evidence>
<evidence type="ECO:0000256" key="6">
    <source>
        <dbReference type="ARBA" id="ARBA00023136"/>
    </source>
</evidence>
<sequence>MNFRKESRQRLLCQLPAYVKYLDMMTERGMDNLEATLAYMEEPDLPGEVRRNLEHLIPELRRGKSLKSALSSMIGSELGESSYLLNFNSDSGDRVAWEREIALASAWQKASMAIFSVTVYAWFLMFAFLGIYSYCQATVWPVFNQIFSSLGGSADLWSIADRFPLSLSLGVKALIVYMNWGYVLIGAGLVGLVLIRSMTVRGSLVKLMQSCRHFYQSMSCLMVGRAIEEAQRGNGSAPSVTHIEMMRNVPGPEPFRRAMNMVGDAMVRGGSISSAMMESGYFDGELCYEIALGEQSEDLTAALGRVAEEQTEAFRRGSETLARKMEPFLCMGITFLAAGMVIGFYSILQGYLFTIIQTSF</sequence>
<reference evidence="9 10" key="1">
    <citation type="journal article" date="2017" name="ISME J.">
        <title>Potential for microbial H2 and metal transformations associated with novel bacteria and archaea in deep terrestrial subsurface sediments.</title>
        <authorList>
            <person name="Hernsdorf A.W."/>
            <person name="Amano Y."/>
            <person name="Miyakawa K."/>
            <person name="Ise K."/>
            <person name="Suzuki Y."/>
            <person name="Anantharaman K."/>
            <person name="Probst A."/>
            <person name="Burstein D."/>
            <person name="Thomas B.C."/>
            <person name="Banfield J.F."/>
        </authorList>
    </citation>
    <scope>NUCLEOTIDE SEQUENCE [LARGE SCALE GENOMIC DNA]</scope>
    <source>
        <strain evidence="9">HGW-Wallbacteria-1</strain>
    </source>
</reference>
<organism evidence="9 10">
    <name type="scientific">Candidatus Wallbacteria bacterium HGW-Wallbacteria-1</name>
    <dbReference type="NCBI Taxonomy" id="2013854"/>
    <lineage>
        <taxon>Bacteria</taxon>
        <taxon>Candidatus Walliibacteriota</taxon>
    </lineage>
</organism>
<evidence type="ECO:0000313" key="9">
    <source>
        <dbReference type="EMBL" id="PKK90213.1"/>
    </source>
</evidence>
<protein>
    <recommendedName>
        <fullName evidence="8">Type II secretion system protein GspF domain-containing protein</fullName>
    </recommendedName>
</protein>
<keyword evidence="5 7" id="KW-1133">Transmembrane helix</keyword>
<evidence type="ECO:0000256" key="3">
    <source>
        <dbReference type="ARBA" id="ARBA00022475"/>
    </source>
</evidence>
<dbReference type="InterPro" id="IPR003004">
    <property type="entry name" value="GspF/PilC"/>
</dbReference>
<feature type="domain" description="Type II secretion system protein GspF" evidence="8">
    <location>
        <begin position="243"/>
        <end position="345"/>
    </location>
</feature>
<keyword evidence="3" id="KW-1003">Cell membrane</keyword>
<evidence type="ECO:0000256" key="5">
    <source>
        <dbReference type="ARBA" id="ARBA00022989"/>
    </source>
</evidence>
<feature type="transmembrane region" description="Helical" evidence="7">
    <location>
        <begin position="174"/>
        <end position="195"/>
    </location>
</feature>
<dbReference type="Pfam" id="PF00482">
    <property type="entry name" value="T2SSF"/>
    <property type="match status" value="1"/>
</dbReference>
<keyword evidence="4 7" id="KW-0812">Transmembrane</keyword>
<feature type="transmembrane region" description="Helical" evidence="7">
    <location>
        <begin position="328"/>
        <end position="348"/>
    </location>
</feature>